<evidence type="ECO:0000313" key="2">
    <source>
        <dbReference type="Proteomes" id="UP000692954"/>
    </source>
</evidence>
<dbReference type="Proteomes" id="UP000692954">
    <property type="component" value="Unassembled WGS sequence"/>
</dbReference>
<sequence>MKQSKATLVRILIKIEKKKWTITNQQTFETRNPEKTMTDLVQQFQQFEFDLIQKASFGPQNLNKDDTQYGSITSTSKLKYQISILNKSFSINPILFIICNHNTQDNQLLIFKLELLKEQVQFLMDNLFIVGNILFVQQNESKEIFKGSCCLFKSTLQFLNFFSDCMRIFFVAKRQNCFITELPKVRDYHHIWQLIGYQMAETCQNLLQFCLLKKESQEDDQQIQISFIPLLIQIQELQSIIIFKFQKIMQQNLKSKMQDQYVHFL</sequence>
<comment type="caution">
    <text evidence="1">The sequence shown here is derived from an EMBL/GenBank/DDBJ whole genome shotgun (WGS) entry which is preliminary data.</text>
</comment>
<dbReference type="OrthoDB" id="10260668at2759"/>
<evidence type="ECO:0000313" key="1">
    <source>
        <dbReference type="EMBL" id="CAD8117999.1"/>
    </source>
</evidence>
<dbReference type="AlphaFoldDB" id="A0A8S1QQI7"/>
<dbReference type="EMBL" id="CAJJDN010000115">
    <property type="protein sequence ID" value="CAD8117999.1"/>
    <property type="molecule type" value="Genomic_DNA"/>
</dbReference>
<keyword evidence="2" id="KW-1185">Reference proteome</keyword>
<proteinExistence type="predicted"/>
<name>A0A8S1QQI7_9CILI</name>
<organism evidence="1 2">
    <name type="scientific">Paramecium sonneborni</name>
    <dbReference type="NCBI Taxonomy" id="65129"/>
    <lineage>
        <taxon>Eukaryota</taxon>
        <taxon>Sar</taxon>
        <taxon>Alveolata</taxon>
        <taxon>Ciliophora</taxon>
        <taxon>Intramacronucleata</taxon>
        <taxon>Oligohymenophorea</taxon>
        <taxon>Peniculida</taxon>
        <taxon>Parameciidae</taxon>
        <taxon>Paramecium</taxon>
    </lineage>
</organism>
<protein>
    <submittedName>
        <fullName evidence="1">Uncharacterized protein</fullName>
    </submittedName>
</protein>
<gene>
    <name evidence="1" type="ORF">PSON_ATCC_30995.1.T1150181</name>
</gene>
<accession>A0A8S1QQI7</accession>
<reference evidence="1" key="1">
    <citation type="submission" date="2021-01" db="EMBL/GenBank/DDBJ databases">
        <authorList>
            <consortium name="Genoscope - CEA"/>
            <person name="William W."/>
        </authorList>
    </citation>
    <scope>NUCLEOTIDE SEQUENCE</scope>
</reference>